<name>A0A3P7LR32_DIBLA</name>
<dbReference type="SUPFAM" id="SSF103657">
    <property type="entry name" value="BAR/IMD domain-like"/>
    <property type="match status" value="1"/>
</dbReference>
<reference evidence="3 4" key="1">
    <citation type="submission" date="2018-11" db="EMBL/GenBank/DDBJ databases">
        <authorList>
            <consortium name="Pathogen Informatics"/>
        </authorList>
    </citation>
    <scope>NUCLEOTIDE SEQUENCE [LARGE SCALE GENOMIC DNA]</scope>
</reference>
<evidence type="ECO:0000313" key="4">
    <source>
        <dbReference type="Proteomes" id="UP000281553"/>
    </source>
</evidence>
<dbReference type="OrthoDB" id="79452at2759"/>
<proteinExistence type="predicted"/>
<evidence type="ECO:0000256" key="1">
    <source>
        <dbReference type="SAM" id="Coils"/>
    </source>
</evidence>
<sequence length="236" mass="25455">MDLFTKSSLLKTFYGRIVLLSGGSSESKALPADFKVLKQHYIQVVISHQVPIKITAGTNGLQVLNRQRTEFTKTRKFLKTKWKADVKRMVDAESALFKSKAAYFSRCQTGVKLREELATAQSLLNEMQANLVGTYTSAPPISPLSPGAGASGPAASGAEAGSSMESGLDGTAAVQTLMNQVAKQKAKVERLEKQLAENDKKVGGRVVLLHFLALSAFPIGAALRDLVCVDQTKFSH</sequence>
<dbReference type="Gene3D" id="1.20.1270.60">
    <property type="entry name" value="Arfaptin homology (AH) domain/BAR domain"/>
    <property type="match status" value="1"/>
</dbReference>
<dbReference type="Proteomes" id="UP000281553">
    <property type="component" value="Unassembled WGS sequence"/>
</dbReference>
<evidence type="ECO:0000313" key="3">
    <source>
        <dbReference type="EMBL" id="VDN13463.1"/>
    </source>
</evidence>
<evidence type="ECO:0000256" key="2">
    <source>
        <dbReference type="SAM" id="MobiDB-lite"/>
    </source>
</evidence>
<keyword evidence="1" id="KW-0175">Coiled coil</keyword>
<feature type="compositionally biased region" description="Low complexity" evidence="2">
    <location>
        <begin position="144"/>
        <end position="163"/>
    </location>
</feature>
<dbReference type="InterPro" id="IPR027267">
    <property type="entry name" value="AH/BAR_dom_sf"/>
</dbReference>
<gene>
    <name evidence="3" type="ORF">DILT_LOCUS9294</name>
</gene>
<dbReference type="EMBL" id="UYRU01056455">
    <property type="protein sequence ID" value="VDN13463.1"/>
    <property type="molecule type" value="Genomic_DNA"/>
</dbReference>
<organism evidence="3 4">
    <name type="scientific">Dibothriocephalus latus</name>
    <name type="common">Fish tapeworm</name>
    <name type="synonym">Diphyllobothrium latum</name>
    <dbReference type="NCBI Taxonomy" id="60516"/>
    <lineage>
        <taxon>Eukaryota</taxon>
        <taxon>Metazoa</taxon>
        <taxon>Spiralia</taxon>
        <taxon>Lophotrochozoa</taxon>
        <taxon>Platyhelminthes</taxon>
        <taxon>Cestoda</taxon>
        <taxon>Eucestoda</taxon>
        <taxon>Diphyllobothriidea</taxon>
        <taxon>Diphyllobothriidae</taxon>
        <taxon>Dibothriocephalus</taxon>
    </lineage>
</organism>
<keyword evidence="4" id="KW-1185">Reference proteome</keyword>
<protein>
    <submittedName>
        <fullName evidence="3">Uncharacterized protein</fullName>
    </submittedName>
</protein>
<feature type="coiled-coil region" evidence="1">
    <location>
        <begin position="174"/>
        <end position="201"/>
    </location>
</feature>
<dbReference type="AlphaFoldDB" id="A0A3P7LR32"/>
<accession>A0A3P7LR32</accession>
<feature type="region of interest" description="Disordered" evidence="2">
    <location>
        <begin position="143"/>
        <end position="166"/>
    </location>
</feature>